<comment type="similarity">
    <text evidence="2 6">Belongs to the dTDP-4-dehydrorhamnose reductase family.</text>
</comment>
<comment type="pathway">
    <text evidence="1 6">Carbohydrate biosynthesis; dTDP-L-rhamnose biosynthesis.</text>
</comment>
<dbReference type="Gene3D" id="3.40.50.720">
    <property type="entry name" value="NAD(P)-binding Rossmann-like Domain"/>
    <property type="match status" value="1"/>
</dbReference>
<dbReference type="PANTHER" id="PTHR10491:SF4">
    <property type="entry name" value="METHIONINE ADENOSYLTRANSFERASE 2 SUBUNIT BETA"/>
    <property type="match status" value="1"/>
</dbReference>
<dbReference type="NCBIfam" id="TIGR01214">
    <property type="entry name" value="rmlD"/>
    <property type="match status" value="1"/>
</dbReference>
<comment type="function">
    <text evidence="6">Catalyzes the reduction of dTDP-6-deoxy-L-lyxo-4-hexulose to yield dTDP-L-rhamnose.</text>
</comment>
<comment type="catalytic activity">
    <reaction evidence="5">
        <text>dTDP-beta-L-rhamnose + NADP(+) = dTDP-4-dehydro-beta-L-rhamnose + NADPH + H(+)</text>
        <dbReference type="Rhea" id="RHEA:21796"/>
        <dbReference type="ChEBI" id="CHEBI:15378"/>
        <dbReference type="ChEBI" id="CHEBI:57510"/>
        <dbReference type="ChEBI" id="CHEBI:57783"/>
        <dbReference type="ChEBI" id="CHEBI:58349"/>
        <dbReference type="ChEBI" id="CHEBI:62830"/>
        <dbReference type="EC" id="1.1.1.133"/>
    </reaction>
</comment>
<sequence length="261" mass="29753">MKNVLVTGAAGQLGRCIKKVASNYKSLSFVFKDSKDLDITNKEKVDAFFISGNFDFCINCAAYTNVDDAERFPEMAYAVNADGVKCLAEACSSNDVKLIHISTDYVFDGTKQSPYLPEDVPNPINAYGKSKLRGEKYIQEFLEQYYIVRTSWLYSEYGNNFYNTILKKAKTEKKLSITTDQIGCPTNANNLALFLMGFLKAAIKPYGIYHFTDGEAMTWYEFAARILRENRMDDVVRLEKVKNYRTFAVRPKNSVLKIRHD</sequence>
<dbReference type="InterPro" id="IPR005913">
    <property type="entry name" value="dTDP_dehydrorham_reduct"/>
</dbReference>
<accession>A0A1G9QI30</accession>
<dbReference type="EC" id="1.1.1.133" evidence="3 6"/>
<dbReference type="Gene3D" id="3.90.25.10">
    <property type="entry name" value="UDP-galactose 4-epimerase, domain 1"/>
    <property type="match status" value="1"/>
</dbReference>
<evidence type="ECO:0000256" key="1">
    <source>
        <dbReference type="ARBA" id="ARBA00004781"/>
    </source>
</evidence>
<organism evidence="8 9">
    <name type="scientific">Kriegella aquimaris</name>
    <dbReference type="NCBI Taxonomy" id="192904"/>
    <lineage>
        <taxon>Bacteria</taxon>
        <taxon>Pseudomonadati</taxon>
        <taxon>Bacteroidota</taxon>
        <taxon>Flavobacteriia</taxon>
        <taxon>Flavobacteriales</taxon>
        <taxon>Flavobacteriaceae</taxon>
        <taxon>Kriegella</taxon>
    </lineage>
</organism>
<feature type="domain" description="RmlD-like substrate binding" evidence="7">
    <location>
        <begin position="3"/>
        <end position="259"/>
    </location>
</feature>
<protein>
    <recommendedName>
        <fullName evidence="4 6">dTDP-4-dehydrorhamnose reductase</fullName>
        <ecNumber evidence="3 6">1.1.1.133</ecNumber>
    </recommendedName>
</protein>
<dbReference type="OrthoDB" id="9803892at2"/>
<evidence type="ECO:0000313" key="8">
    <source>
        <dbReference type="EMBL" id="SDM10157.1"/>
    </source>
</evidence>
<dbReference type="Pfam" id="PF04321">
    <property type="entry name" value="RmlD_sub_bind"/>
    <property type="match status" value="1"/>
</dbReference>
<gene>
    <name evidence="8" type="ORF">SAMN04488514_10532</name>
</gene>
<dbReference type="RefSeq" id="WP_089889026.1">
    <property type="nucleotide sequence ID" value="NZ_FNGV01000005.1"/>
</dbReference>
<dbReference type="PANTHER" id="PTHR10491">
    <property type="entry name" value="DTDP-4-DEHYDRORHAMNOSE REDUCTASE"/>
    <property type="match status" value="1"/>
</dbReference>
<evidence type="ECO:0000256" key="5">
    <source>
        <dbReference type="ARBA" id="ARBA00048200"/>
    </source>
</evidence>
<evidence type="ECO:0000313" key="9">
    <source>
        <dbReference type="Proteomes" id="UP000199440"/>
    </source>
</evidence>
<dbReference type="AlphaFoldDB" id="A0A1G9QI30"/>
<reference evidence="8 9" key="1">
    <citation type="submission" date="2016-10" db="EMBL/GenBank/DDBJ databases">
        <authorList>
            <person name="de Groot N.N."/>
        </authorList>
    </citation>
    <scope>NUCLEOTIDE SEQUENCE [LARGE SCALE GENOMIC DNA]</scope>
    <source>
        <strain evidence="8 9">DSM 19886</strain>
    </source>
</reference>
<evidence type="ECO:0000256" key="4">
    <source>
        <dbReference type="ARBA" id="ARBA00017099"/>
    </source>
</evidence>
<evidence type="ECO:0000259" key="7">
    <source>
        <dbReference type="Pfam" id="PF04321"/>
    </source>
</evidence>
<dbReference type="InterPro" id="IPR036291">
    <property type="entry name" value="NAD(P)-bd_dom_sf"/>
</dbReference>
<dbReference type="GO" id="GO:0008831">
    <property type="term" value="F:dTDP-4-dehydrorhamnose reductase activity"/>
    <property type="evidence" value="ECO:0007669"/>
    <property type="project" value="UniProtKB-EC"/>
</dbReference>
<keyword evidence="6" id="KW-0521">NADP</keyword>
<keyword evidence="6" id="KW-0560">Oxidoreductase</keyword>
<dbReference type="InterPro" id="IPR029903">
    <property type="entry name" value="RmlD-like-bd"/>
</dbReference>
<name>A0A1G9QI30_9FLAO</name>
<evidence type="ECO:0000256" key="2">
    <source>
        <dbReference type="ARBA" id="ARBA00010944"/>
    </source>
</evidence>
<proteinExistence type="inferred from homology"/>
<evidence type="ECO:0000256" key="3">
    <source>
        <dbReference type="ARBA" id="ARBA00012929"/>
    </source>
</evidence>
<dbReference type="GO" id="GO:0019305">
    <property type="term" value="P:dTDP-rhamnose biosynthetic process"/>
    <property type="evidence" value="ECO:0007669"/>
    <property type="project" value="UniProtKB-UniPathway"/>
</dbReference>
<dbReference type="GO" id="GO:0005829">
    <property type="term" value="C:cytosol"/>
    <property type="evidence" value="ECO:0007669"/>
    <property type="project" value="TreeGrafter"/>
</dbReference>
<keyword evidence="9" id="KW-1185">Reference proteome</keyword>
<dbReference type="STRING" id="192904.SAMN04488514_10532"/>
<dbReference type="CDD" id="cd05254">
    <property type="entry name" value="dTDP_HR_like_SDR_e"/>
    <property type="match status" value="1"/>
</dbReference>
<evidence type="ECO:0000256" key="6">
    <source>
        <dbReference type="RuleBase" id="RU364082"/>
    </source>
</evidence>
<dbReference type="UniPathway" id="UPA00124"/>
<dbReference type="SUPFAM" id="SSF51735">
    <property type="entry name" value="NAD(P)-binding Rossmann-fold domains"/>
    <property type="match status" value="1"/>
</dbReference>
<dbReference type="Proteomes" id="UP000199440">
    <property type="component" value="Unassembled WGS sequence"/>
</dbReference>
<dbReference type="EMBL" id="FNGV01000005">
    <property type="protein sequence ID" value="SDM10157.1"/>
    <property type="molecule type" value="Genomic_DNA"/>
</dbReference>